<evidence type="ECO:0000313" key="2">
    <source>
        <dbReference type="EMBL" id="MBF4767677.1"/>
    </source>
</evidence>
<feature type="domain" description="DUF6973" evidence="1">
    <location>
        <begin position="31"/>
        <end position="113"/>
    </location>
</feature>
<evidence type="ECO:0000313" key="3">
    <source>
        <dbReference type="Proteomes" id="UP000660668"/>
    </source>
</evidence>
<reference evidence="2" key="1">
    <citation type="submission" date="2020-11" db="EMBL/GenBank/DDBJ databases">
        <title>Nocardioides cynanchi sp. nov., isolated from soil of rhizosphere of Cynanchum wilfordii.</title>
        <authorList>
            <person name="Lee J.-S."/>
            <person name="Suh M.K."/>
            <person name="Kim J.-S."/>
        </authorList>
    </citation>
    <scope>NUCLEOTIDE SEQUENCE</scope>
    <source>
        <strain evidence="2">KCTC 19276</strain>
    </source>
</reference>
<comment type="caution">
    <text evidence="2">The sequence shown here is derived from an EMBL/GenBank/DDBJ whole genome shotgun (WGS) entry which is preliminary data.</text>
</comment>
<organism evidence="2 3">
    <name type="scientific">Nocardioides agariphilus</name>
    <dbReference type="NCBI Taxonomy" id="433664"/>
    <lineage>
        <taxon>Bacteria</taxon>
        <taxon>Bacillati</taxon>
        <taxon>Actinomycetota</taxon>
        <taxon>Actinomycetes</taxon>
        <taxon>Propionibacteriales</taxon>
        <taxon>Nocardioidaceae</taxon>
        <taxon>Nocardioides</taxon>
    </lineage>
</organism>
<name>A0A930VN98_9ACTN</name>
<sequence length="151" mass="16473">MNPRKLARWAVRAVPGVYGAARSAGLGRRDAARVLQASALALLIARKRYPRQWRAENAVRHFTWQAWLTAAYGREVADAVGRAHERLSTDAADTAVDQHNNRIGQEYGAARAEDINAHPMRPAVSALADEAGRLWESGQLGVSRPTGDPTP</sequence>
<dbReference type="Pfam" id="PF22322">
    <property type="entry name" value="DUF6973"/>
    <property type="match status" value="1"/>
</dbReference>
<evidence type="ECO:0000259" key="1">
    <source>
        <dbReference type="Pfam" id="PF22322"/>
    </source>
</evidence>
<protein>
    <recommendedName>
        <fullName evidence="1">DUF6973 domain-containing protein</fullName>
    </recommendedName>
</protein>
<gene>
    <name evidence="2" type="ORF">ISU10_07850</name>
</gene>
<dbReference type="EMBL" id="JADKPO010000008">
    <property type="protein sequence ID" value="MBF4767677.1"/>
    <property type="molecule type" value="Genomic_DNA"/>
</dbReference>
<accession>A0A930VN98</accession>
<dbReference type="Proteomes" id="UP000660668">
    <property type="component" value="Unassembled WGS sequence"/>
</dbReference>
<dbReference type="RefSeq" id="WP_194695819.1">
    <property type="nucleotide sequence ID" value="NZ_JADKPO010000008.1"/>
</dbReference>
<dbReference type="InterPro" id="IPR054246">
    <property type="entry name" value="DUF6973"/>
</dbReference>
<dbReference type="AlphaFoldDB" id="A0A930VN98"/>
<proteinExistence type="predicted"/>
<keyword evidence="3" id="KW-1185">Reference proteome</keyword>